<feature type="domain" description="SH3" evidence="5">
    <location>
        <begin position="266"/>
        <end position="327"/>
    </location>
</feature>
<dbReference type="Proteomes" id="UP001620645">
    <property type="component" value="Unassembled WGS sequence"/>
</dbReference>
<feature type="region of interest" description="Disordered" evidence="4">
    <location>
        <begin position="50"/>
        <end position="90"/>
    </location>
</feature>
<dbReference type="PANTHER" id="PTHR14167">
    <property type="entry name" value="SH3 DOMAIN-CONTAINING"/>
    <property type="match status" value="1"/>
</dbReference>
<name>A0ABD2HXX8_HETSC</name>
<dbReference type="PANTHER" id="PTHR14167:SF116">
    <property type="entry name" value="CAP, ISOFORM AC"/>
    <property type="match status" value="1"/>
</dbReference>
<feature type="compositionally biased region" description="Low complexity" evidence="4">
    <location>
        <begin position="530"/>
        <end position="543"/>
    </location>
</feature>
<organism evidence="6 7">
    <name type="scientific">Heterodera schachtii</name>
    <name type="common">Sugarbeet cyst nematode worm</name>
    <name type="synonym">Tylenchus schachtii</name>
    <dbReference type="NCBI Taxonomy" id="97005"/>
    <lineage>
        <taxon>Eukaryota</taxon>
        <taxon>Metazoa</taxon>
        <taxon>Ecdysozoa</taxon>
        <taxon>Nematoda</taxon>
        <taxon>Chromadorea</taxon>
        <taxon>Rhabditida</taxon>
        <taxon>Tylenchina</taxon>
        <taxon>Tylenchomorpha</taxon>
        <taxon>Tylenchoidea</taxon>
        <taxon>Heteroderidae</taxon>
        <taxon>Heteroderinae</taxon>
        <taxon>Heterodera</taxon>
    </lineage>
</organism>
<sequence length="679" mass="71932">MSSPTGQGKCEKGNVARIVDRLSKQDFGTLTRTENVPLKANRAGVGSAAVVGGSGNSVGMPLTENVSTSDDASDFASETTNDRPNGPKQPRECAVVRFSYAAQQPDELDLKEGDELTVLELAEDGWARGCILHSASNPQAKGRSGLYPTNFVSTVSPTPTTQTAPVAAHPPIPSHCKSEDKQQPAEHVPSVGVSFPNSAPPAKTSALSLTNGAGIVQSANVLPSSLLKRDAAPTVSAGVRRAMSTLITPTTTTMVLEGGEAPNSQKAKEFAKVLYNYEAANSDELSLSEGTVVTVVSRHCEEEDWFIAEHDGRRGLFPDNFVRFLDQGQMQASTNAQPPSLPAKPSKFSAIANPSTNALQNAVVPPISSRNSVNALIKGPAENAKGTATEMHQSMVVERASQIVMQKPLLANSATDSLKANAANRRSVIEGLQKQLFPNGKLPPVRPPQPNLGAARPTIGTVGVEANTEPKLQREGEMPAKLLVSSSSIVKSRTNIAPSNKRPPSKVNSAATLAEAVNNPSEFDPQNALSSVSVSSKPSQSQVATPSDDLSDTSVVAPSDVTSPTVSVCPVAMVSSAAPTIKTTVFPTRPSSPLLQPTPILCAVSDDRQQQQPQQRSLSSCSPTHFGNKQSPHLPPDEQPNFVSRAEFDQYKEEQERKLAALQDELKELRDKMMSSGKE</sequence>
<feature type="compositionally biased region" description="Polar residues" evidence="4">
    <location>
        <begin position="64"/>
        <end position="83"/>
    </location>
</feature>
<feature type="region of interest" description="Disordered" evidence="4">
    <location>
        <begin position="606"/>
        <end position="643"/>
    </location>
</feature>
<proteinExistence type="predicted"/>
<dbReference type="InterPro" id="IPR001452">
    <property type="entry name" value="SH3_domain"/>
</dbReference>
<dbReference type="Pfam" id="PF14604">
    <property type="entry name" value="SH3_9"/>
    <property type="match status" value="2"/>
</dbReference>
<gene>
    <name evidence="6" type="ORF">niasHS_017746</name>
</gene>
<dbReference type="SMART" id="SM00326">
    <property type="entry name" value="SH3"/>
    <property type="match status" value="2"/>
</dbReference>
<protein>
    <recommendedName>
        <fullName evidence="5">SH3 domain-containing protein</fullName>
    </recommendedName>
</protein>
<dbReference type="Gene3D" id="2.30.30.40">
    <property type="entry name" value="SH3 Domains"/>
    <property type="match status" value="2"/>
</dbReference>
<feature type="region of interest" description="Disordered" evidence="4">
    <location>
        <begin position="520"/>
        <end position="563"/>
    </location>
</feature>
<dbReference type="SUPFAM" id="SSF50044">
    <property type="entry name" value="SH3-domain"/>
    <property type="match status" value="2"/>
</dbReference>
<feature type="coiled-coil region" evidence="3">
    <location>
        <begin position="645"/>
        <end position="679"/>
    </location>
</feature>
<keyword evidence="7" id="KW-1185">Reference proteome</keyword>
<evidence type="ECO:0000256" key="1">
    <source>
        <dbReference type="ARBA" id="ARBA00022443"/>
    </source>
</evidence>
<reference evidence="6 7" key="1">
    <citation type="submission" date="2024-10" db="EMBL/GenBank/DDBJ databases">
        <authorList>
            <person name="Kim D."/>
        </authorList>
    </citation>
    <scope>NUCLEOTIDE SEQUENCE [LARGE SCALE GENOMIC DNA]</scope>
    <source>
        <strain evidence="6">Taebaek</strain>
    </source>
</reference>
<evidence type="ECO:0000313" key="7">
    <source>
        <dbReference type="Proteomes" id="UP001620645"/>
    </source>
</evidence>
<accession>A0ABD2HXX8</accession>
<dbReference type="PRINTS" id="PR00452">
    <property type="entry name" value="SH3DOMAIN"/>
</dbReference>
<evidence type="ECO:0000256" key="2">
    <source>
        <dbReference type="PROSITE-ProRule" id="PRU00192"/>
    </source>
</evidence>
<dbReference type="PROSITE" id="PS50002">
    <property type="entry name" value="SH3"/>
    <property type="match status" value="2"/>
</dbReference>
<comment type="caution">
    <text evidence="6">The sequence shown here is derived from an EMBL/GenBank/DDBJ whole genome shotgun (WGS) entry which is preliminary data.</text>
</comment>
<keyword evidence="3" id="KW-0175">Coiled coil</keyword>
<dbReference type="EMBL" id="JBICCN010000373">
    <property type="protein sequence ID" value="KAL3072772.1"/>
    <property type="molecule type" value="Genomic_DNA"/>
</dbReference>
<evidence type="ECO:0000256" key="4">
    <source>
        <dbReference type="SAM" id="MobiDB-lite"/>
    </source>
</evidence>
<feature type="region of interest" description="Disordered" evidence="4">
    <location>
        <begin position="439"/>
        <end position="463"/>
    </location>
</feature>
<evidence type="ECO:0000259" key="5">
    <source>
        <dbReference type="PROSITE" id="PS50002"/>
    </source>
</evidence>
<dbReference type="AlphaFoldDB" id="A0ABD2HXX8"/>
<feature type="compositionally biased region" description="Low complexity" evidence="4">
    <location>
        <begin position="610"/>
        <end position="623"/>
    </location>
</feature>
<evidence type="ECO:0000256" key="3">
    <source>
        <dbReference type="SAM" id="Coils"/>
    </source>
</evidence>
<evidence type="ECO:0000313" key="6">
    <source>
        <dbReference type="EMBL" id="KAL3072772.1"/>
    </source>
</evidence>
<dbReference type="InterPro" id="IPR050384">
    <property type="entry name" value="Endophilin_SH3RF"/>
</dbReference>
<feature type="compositionally biased region" description="Polar residues" evidence="4">
    <location>
        <begin position="552"/>
        <end position="563"/>
    </location>
</feature>
<dbReference type="InterPro" id="IPR036028">
    <property type="entry name" value="SH3-like_dom_sf"/>
</dbReference>
<keyword evidence="1 2" id="KW-0728">SH3 domain</keyword>
<feature type="domain" description="SH3" evidence="5">
    <location>
        <begin position="89"/>
        <end position="157"/>
    </location>
</feature>